<evidence type="ECO:0000256" key="1">
    <source>
        <dbReference type="SAM" id="Phobius"/>
    </source>
</evidence>
<proteinExistence type="predicted"/>
<organism evidence="2 3">
    <name type="scientific">Steinernema carpocapsae</name>
    <name type="common">Entomopathogenic nematode</name>
    <dbReference type="NCBI Taxonomy" id="34508"/>
    <lineage>
        <taxon>Eukaryota</taxon>
        <taxon>Metazoa</taxon>
        <taxon>Ecdysozoa</taxon>
        <taxon>Nematoda</taxon>
        <taxon>Chromadorea</taxon>
        <taxon>Rhabditida</taxon>
        <taxon>Tylenchina</taxon>
        <taxon>Panagrolaimomorpha</taxon>
        <taxon>Strongyloidoidea</taxon>
        <taxon>Steinernematidae</taxon>
        <taxon>Steinernema</taxon>
    </lineage>
</organism>
<dbReference type="Proteomes" id="UP000298663">
    <property type="component" value="Unassembled WGS sequence"/>
</dbReference>
<keyword evidence="1" id="KW-0472">Membrane</keyword>
<feature type="transmembrane region" description="Helical" evidence="1">
    <location>
        <begin position="135"/>
        <end position="155"/>
    </location>
</feature>
<dbReference type="EMBL" id="AZBU02000008">
    <property type="protein sequence ID" value="TKR66688.1"/>
    <property type="molecule type" value="Genomic_DNA"/>
</dbReference>
<accession>A0A4U5MC45</accession>
<keyword evidence="3" id="KW-1185">Reference proteome</keyword>
<evidence type="ECO:0000313" key="2">
    <source>
        <dbReference type="EMBL" id="TKR66688.1"/>
    </source>
</evidence>
<name>A0A4U5MC45_STECR</name>
<gene>
    <name evidence="2" type="ORF">L596_022945</name>
</gene>
<feature type="transmembrane region" description="Helical" evidence="1">
    <location>
        <begin position="112"/>
        <end position="129"/>
    </location>
</feature>
<reference evidence="2 3" key="1">
    <citation type="journal article" date="2015" name="Genome Biol.">
        <title>Comparative genomics of Steinernema reveals deeply conserved gene regulatory networks.</title>
        <authorList>
            <person name="Dillman A.R."/>
            <person name="Macchietto M."/>
            <person name="Porter C.F."/>
            <person name="Rogers A."/>
            <person name="Williams B."/>
            <person name="Antoshechkin I."/>
            <person name="Lee M.M."/>
            <person name="Goodwin Z."/>
            <person name="Lu X."/>
            <person name="Lewis E.E."/>
            <person name="Goodrich-Blair H."/>
            <person name="Stock S.P."/>
            <person name="Adams B.J."/>
            <person name="Sternberg P.W."/>
            <person name="Mortazavi A."/>
        </authorList>
    </citation>
    <scope>NUCLEOTIDE SEQUENCE [LARGE SCALE GENOMIC DNA]</scope>
    <source>
        <strain evidence="2 3">ALL</strain>
    </source>
</reference>
<protein>
    <submittedName>
        <fullName evidence="2">Uncharacterized protein</fullName>
    </submittedName>
</protein>
<keyword evidence="1" id="KW-0812">Transmembrane</keyword>
<dbReference type="AlphaFoldDB" id="A0A4U5MC45"/>
<sequence length="177" mass="19785">MRFSRALLWLLRAILYTFCSAIFISFRATTTICHESARIVVNETKVPVFHCESKGGFFPAGGIYTFPLFLTSGFSGRLTLVLLCCLATSAFQSLESYGTFVGNWERHNRLRCALGSLSCALATILALALANVSKWWIGASTVAFWAQFLLILIMYPEDDEAKEAKDFRGEKDDEDDI</sequence>
<feature type="transmembrane region" description="Helical" evidence="1">
    <location>
        <begin position="74"/>
        <end position="91"/>
    </location>
</feature>
<feature type="transmembrane region" description="Helical" evidence="1">
    <location>
        <begin position="7"/>
        <end position="26"/>
    </location>
</feature>
<reference evidence="2 3" key="2">
    <citation type="journal article" date="2019" name="G3 (Bethesda)">
        <title>Hybrid Assembly of the Genome of the Entomopathogenic Nematode Steinernema carpocapsae Identifies the X-Chromosome.</title>
        <authorList>
            <person name="Serra L."/>
            <person name="Macchietto M."/>
            <person name="Macias-Munoz A."/>
            <person name="McGill C.J."/>
            <person name="Rodriguez I.M."/>
            <person name="Rodriguez B."/>
            <person name="Murad R."/>
            <person name="Mortazavi A."/>
        </authorList>
    </citation>
    <scope>NUCLEOTIDE SEQUENCE [LARGE SCALE GENOMIC DNA]</scope>
    <source>
        <strain evidence="2 3">ALL</strain>
    </source>
</reference>
<evidence type="ECO:0000313" key="3">
    <source>
        <dbReference type="Proteomes" id="UP000298663"/>
    </source>
</evidence>
<comment type="caution">
    <text evidence="2">The sequence shown here is derived from an EMBL/GenBank/DDBJ whole genome shotgun (WGS) entry which is preliminary data.</text>
</comment>
<keyword evidence="1" id="KW-1133">Transmembrane helix</keyword>